<keyword evidence="1" id="KW-0614">Plasmid</keyword>
<dbReference type="EMBL" id="CP024786">
    <property type="protein sequence ID" value="AUB42969.1"/>
    <property type="molecule type" value="Genomic_DNA"/>
</dbReference>
<organism evidence="1 2">
    <name type="scientific">Nostoc flagelliforme CCNUN1</name>
    <dbReference type="NCBI Taxonomy" id="2038116"/>
    <lineage>
        <taxon>Bacteria</taxon>
        <taxon>Bacillati</taxon>
        <taxon>Cyanobacteriota</taxon>
        <taxon>Cyanophyceae</taxon>
        <taxon>Nostocales</taxon>
        <taxon>Nostocaceae</taxon>
        <taxon>Nostoc</taxon>
    </lineage>
</organism>
<evidence type="ECO:0000313" key="1">
    <source>
        <dbReference type="EMBL" id="AUB42969.1"/>
    </source>
</evidence>
<reference evidence="1 2" key="1">
    <citation type="submission" date="2017-11" db="EMBL/GenBank/DDBJ databases">
        <title>Complete genome of a free-living desiccation-tolerant cyanobacterium and its photosynthetic adaptation to extreme terrestrial habitat.</title>
        <authorList>
            <person name="Shang J."/>
        </authorList>
    </citation>
    <scope>NUCLEOTIDE SEQUENCE [LARGE SCALE GENOMIC DNA]</scope>
    <source>
        <strain evidence="1 2">CCNUN1</strain>
        <plasmid evidence="2">pnfsy01</plasmid>
    </source>
</reference>
<dbReference type="KEGG" id="nfl:COO91_09123"/>
<name>A0A2K8T5N3_9NOSO</name>
<dbReference type="Proteomes" id="UP000232003">
    <property type="component" value="Plasmid pNFSY01"/>
</dbReference>
<protein>
    <submittedName>
        <fullName evidence="1">Uncharacterized protein</fullName>
    </submittedName>
</protein>
<geneLocation type="plasmid" evidence="2">
    <name>pnfsy01</name>
</geneLocation>
<proteinExistence type="predicted"/>
<dbReference type="AlphaFoldDB" id="A0A2K8T5N3"/>
<evidence type="ECO:0000313" key="2">
    <source>
        <dbReference type="Proteomes" id="UP000232003"/>
    </source>
</evidence>
<gene>
    <name evidence="1" type="ORF">COO91_09123</name>
</gene>
<keyword evidence="2" id="KW-1185">Reference proteome</keyword>
<accession>A0A2K8T5N3</accession>
<sequence length="173" mass="19404">MGEAKRRKQILGDTYGTSATVKQAIQLAKKKNDALLPSTFIPDFGLEVSAQIGEEPFHFTALELKDLKVIEDAKFGRLAINFIPLQFSITHVNVAANLPIIMRETMITLEIYTLEESKVDGVIEALSSGIDVKANWSKRFFTAHPVHKELVVPIHIMPYEEDRLGLQHIANHI</sequence>
<dbReference type="Pfam" id="PF10999">
    <property type="entry name" value="DUF2839"/>
    <property type="match status" value="1"/>
</dbReference>
<dbReference type="OrthoDB" id="571584at2"/>
<dbReference type="InterPro" id="IPR021262">
    <property type="entry name" value="DUF2839"/>
</dbReference>
<dbReference type="RefSeq" id="WP_100903296.1">
    <property type="nucleotide sequence ID" value="NZ_CAWNNC010000002.1"/>
</dbReference>